<evidence type="ECO:0000256" key="1">
    <source>
        <dbReference type="ARBA" id="ARBA00001917"/>
    </source>
</evidence>
<evidence type="ECO:0000256" key="3">
    <source>
        <dbReference type="ARBA" id="ARBA00038054"/>
    </source>
</evidence>
<dbReference type="STRING" id="1004156.AYP45_17290"/>
<comment type="similarity">
    <text evidence="3">Belongs to the flavoredoxin family.</text>
</comment>
<evidence type="ECO:0000313" key="6">
    <source>
        <dbReference type="Proteomes" id="UP000189681"/>
    </source>
</evidence>
<dbReference type="InterPro" id="IPR002563">
    <property type="entry name" value="Flavin_Rdtase-like_dom"/>
</dbReference>
<dbReference type="Pfam" id="PF01613">
    <property type="entry name" value="Flavin_Reduct"/>
    <property type="match status" value="1"/>
</dbReference>
<organism evidence="5 6">
    <name type="scientific">Candidatus Brocadia carolinensis</name>
    <dbReference type="NCBI Taxonomy" id="1004156"/>
    <lineage>
        <taxon>Bacteria</taxon>
        <taxon>Pseudomonadati</taxon>
        <taxon>Planctomycetota</taxon>
        <taxon>Candidatus Brocadiia</taxon>
        <taxon>Candidatus Brocadiales</taxon>
        <taxon>Candidatus Brocadiaceae</taxon>
        <taxon>Candidatus Brocadia</taxon>
    </lineage>
</organism>
<sequence length="191" mass="20784">MKKSLGAKTILYPTPVLIVGTYDKKGKPNAMNVAWGGLCCSSPPSLAISLRKATYSYGNIVERKAFTINIPSENYAKEADYFGIASGSKEDKFSATNLTAVKSDLVDAPYIGEFPLILECKLMHTVEIGLHTQFVGEIMDVKIEDSVLGEGGTIDIEKMHPFFYAPEIRAYYGVGKCIGKAFSLGKQIKGI</sequence>
<reference evidence="5 6" key="1">
    <citation type="journal article" date="2017" name="Water Res.">
        <title>Discovery and metagenomic analysis of an anammox bacterial enrichment related to Candidatus "Brocadia caroliniensis" in a full-scale glycerol-fed nitritation-denitritation separate centrate treatment process.</title>
        <authorList>
            <person name="Park H."/>
            <person name="Brotto A.C."/>
            <person name="van Loosdrecht M.C."/>
            <person name="Chandran K."/>
        </authorList>
    </citation>
    <scope>NUCLEOTIDE SEQUENCE [LARGE SCALE GENOMIC DNA]</scope>
    <source>
        <strain evidence="5">26THWARD</strain>
    </source>
</reference>
<dbReference type="PANTHER" id="PTHR43567">
    <property type="entry name" value="FLAVOREDOXIN-RELATED-RELATED"/>
    <property type="match status" value="1"/>
</dbReference>
<proteinExistence type="inferred from homology"/>
<dbReference type="Proteomes" id="UP000189681">
    <property type="component" value="Unassembled WGS sequence"/>
</dbReference>
<dbReference type="InterPro" id="IPR052174">
    <property type="entry name" value="Flavoredoxin"/>
</dbReference>
<comment type="cofactor">
    <cofactor evidence="1">
        <name>FMN</name>
        <dbReference type="ChEBI" id="CHEBI:58210"/>
    </cofactor>
</comment>
<dbReference type="GO" id="GO:0016646">
    <property type="term" value="F:oxidoreductase activity, acting on the CH-NH group of donors, NAD or NADP as acceptor"/>
    <property type="evidence" value="ECO:0007669"/>
    <property type="project" value="UniProtKB-ARBA"/>
</dbReference>
<protein>
    <submittedName>
        <fullName evidence="5">Flavoredoxin</fullName>
    </submittedName>
</protein>
<feature type="domain" description="Flavin reductase like" evidence="4">
    <location>
        <begin position="9"/>
        <end position="164"/>
    </location>
</feature>
<gene>
    <name evidence="5" type="ORF">AYP45_17290</name>
</gene>
<dbReference type="InterPro" id="IPR012349">
    <property type="entry name" value="Split_barrel_FMN-bd"/>
</dbReference>
<dbReference type="GO" id="GO:0010181">
    <property type="term" value="F:FMN binding"/>
    <property type="evidence" value="ECO:0007669"/>
    <property type="project" value="InterPro"/>
</dbReference>
<dbReference type="Gene3D" id="2.30.110.10">
    <property type="entry name" value="Electron Transport, Fmn-binding Protein, Chain A"/>
    <property type="match status" value="1"/>
</dbReference>
<accession>A0A1V4APD2</accession>
<dbReference type="AlphaFoldDB" id="A0A1V4APD2"/>
<dbReference type="PANTHER" id="PTHR43567:SF1">
    <property type="entry name" value="FLAVOREDOXIN"/>
    <property type="match status" value="1"/>
</dbReference>
<dbReference type="SMART" id="SM00903">
    <property type="entry name" value="Flavin_Reduct"/>
    <property type="match status" value="1"/>
</dbReference>
<evidence type="ECO:0000256" key="2">
    <source>
        <dbReference type="ARBA" id="ARBA00022630"/>
    </source>
</evidence>
<dbReference type="EMBL" id="AYTS01000192">
    <property type="protein sequence ID" value="OOP54971.1"/>
    <property type="molecule type" value="Genomic_DNA"/>
</dbReference>
<keyword evidence="2" id="KW-0285">Flavoprotein</keyword>
<evidence type="ECO:0000313" key="5">
    <source>
        <dbReference type="EMBL" id="OOP54971.1"/>
    </source>
</evidence>
<dbReference type="SUPFAM" id="SSF50475">
    <property type="entry name" value="FMN-binding split barrel"/>
    <property type="match status" value="1"/>
</dbReference>
<comment type="caution">
    <text evidence="5">The sequence shown here is derived from an EMBL/GenBank/DDBJ whole genome shotgun (WGS) entry which is preliminary data.</text>
</comment>
<evidence type="ECO:0000259" key="4">
    <source>
        <dbReference type="SMART" id="SM00903"/>
    </source>
</evidence>
<name>A0A1V4APD2_9BACT</name>